<dbReference type="InterPro" id="IPR009937">
    <property type="entry name" value="Phage_holin_3_6"/>
</dbReference>
<evidence type="ECO:0000313" key="3">
    <source>
        <dbReference type="Proteomes" id="UP000004705"/>
    </source>
</evidence>
<dbReference type="Pfam" id="PF07332">
    <property type="entry name" value="Phage_holin_3_6"/>
    <property type="match status" value="1"/>
</dbReference>
<evidence type="ECO:0000256" key="1">
    <source>
        <dbReference type="SAM" id="Phobius"/>
    </source>
</evidence>
<dbReference type="Proteomes" id="UP000004705">
    <property type="component" value="Chromosome"/>
</dbReference>
<dbReference type="RefSeq" id="WP_005444430.1">
    <property type="nucleotide sequence ID" value="NZ_CM001466.1"/>
</dbReference>
<accession>H8GCT2</accession>
<sequence>MVYDQQRDAVGQRSVAELVNDLSAQMSRLVRNEMLLARAEIQAKGKRFGAGAGMAGAGGVIALYGLAVLITAAVLALALVLPAWAAALVVGGALMLLAGLLALVGKRQVQKASPPIPRESLESVRKDIDVVKETMRR</sequence>
<keyword evidence="1" id="KW-0472">Membrane</keyword>
<keyword evidence="3" id="KW-1185">Reference proteome</keyword>
<dbReference type="AlphaFoldDB" id="H8GCT2"/>
<evidence type="ECO:0008006" key="4">
    <source>
        <dbReference type="Google" id="ProtNLM"/>
    </source>
</evidence>
<dbReference type="OrthoDB" id="4870234at2"/>
<dbReference type="HOGENOM" id="CLU_106273_0_1_11"/>
<feature type="transmembrane region" description="Helical" evidence="1">
    <location>
        <begin position="48"/>
        <end position="77"/>
    </location>
</feature>
<reference evidence="2 3" key="1">
    <citation type="journal article" date="2012" name="Stand. Genomic Sci.">
        <title>Genome sequence of the soil bacterium Saccharomonospora azurea type strain (NA-128(T)).</title>
        <authorList>
            <person name="Klenk H.P."/>
            <person name="Held B."/>
            <person name="Lucas S."/>
            <person name="Lapidus A."/>
            <person name="Copeland A."/>
            <person name="Hammon N."/>
            <person name="Pitluck S."/>
            <person name="Goodwin L.A."/>
            <person name="Han C."/>
            <person name="Tapia R."/>
            <person name="Brambilla E.M."/>
            <person name="Potter G."/>
            <person name="Land M."/>
            <person name="Ivanova N."/>
            <person name="Rohde M."/>
            <person name="Goker M."/>
            <person name="Detter J.C."/>
            <person name="Kyrpides N.C."/>
            <person name="Woyke T."/>
        </authorList>
    </citation>
    <scope>NUCLEOTIDE SEQUENCE [LARGE SCALE GENOMIC DNA]</scope>
    <source>
        <strain evidence="2 3">NA-128</strain>
    </source>
</reference>
<evidence type="ECO:0000313" key="2">
    <source>
        <dbReference type="EMBL" id="EHY90855.1"/>
    </source>
</evidence>
<keyword evidence="1" id="KW-0812">Transmembrane</keyword>
<organism evidence="2 3">
    <name type="scientific">Saccharomonospora azurea NA-128</name>
    <dbReference type="NCBI Taxonomy" id="882081"/>
    <lineage>
        <taxon>Bacteria</taxon>
        <taxon>Bacillati</taxon>
        <taxon>Actinomycetota</taxon>
        <taxon>Actinomycetes</taxon>
        <taxon>Pseudonocardiales</taxon>
        <taxon>Pseudonocardiaceae</taxon>
        <taxon>Saccharomonospora</taxon>
    </lineage>
</organism>
<proteinExistence type="predicted"/>
<protein>
    <recommendedName>
        <fullName evidence="4">Phage holin family protein</fullName>
    </recommendedName>
</protein>
<dbReference type="EMBL" id="CM001466">
    <property type="protein sequence ID" value="EHY90855.1"/>
    <property type="molecule type" value="Genomic_DNA"/>
</dbReference>
<feature type="transmembrane region" description="Helical" evidence="1">
    <location>
        <begin position="83"/>
        <end position="104"/>
    </location>
</feature>
<gene>
    <name evidence="2" type="ORF">SacazDRAFT_03999</name>
</gene>
<name>H8GCT2_9PSEU</name>
<keyword evidence="1" id="KW-1133">Transmembrane helix</keyword>